<proteinExistence type="predicted"/>
<sequence length="275" mass="32417">MECKICKQPSHKIFEKTVLVKYLVDYHQCSNCGFIQTDDPFWLKEAYENAITSLDIGILNRNDFLKENVSKMIDCLFPEAQFFLDFAGGYGLFVRAMRDKGYNFYRQDIYCENLFSKHFDIEDLNESNFDLVTAFEVFEHLENPLLEIENILKYSKHLIFSTDIIPQTVSEVENWVYIAAETGQHIAFYSERSLQIVAQKFSKNYYRKGNLHIFTNKTFSQVQVDVALNDKTEYSYFFGLIKKKIGTNYPQRESYQHRDYLKIKEILNEEAANQS</sequence>
<gene>
    <name evidence="1" type="ORF">NZ698_14195</name>
</gene>
<reference evidence="2" key="1">
    <citation type="submission" date="2023-07" db="EMBL/GenBank/DDBJ databases">
        <title>Chryseobacterium sp. strain PBS4-4 Genome sequencing and assembly.</title>
        <authorList>
            <person name="Jung Y."/>
        </authorList>
    </citation>
    <scope>NUCLEOTIDE SEQUENCE [LARGE SCALE GENOMIC DNA]</scope>
    <source>
        <strain evidence="2">PBS4-4</strain>
    </source>
</reference>
<accession>A0ABT2WAP6</accession>
<dbReference type="Proteomes" id="UP001208649">
    <property type="component" value="Unassembled WGS sequence"/>
</dbReference>
<evidence type="ECO:0000313" key="1">
    <source>
        <dbReference type="EMBL" id="MCU7618347.1"/>
    </source>
</evidence>
<keyword evidence="1" id="KW-0489">Methyltransferase</keyword>
<dbReference type="Gene3D" id="3.40.50.150">
    <property type="entry name" value="Vaccinia Virus protein VP39"/>
    <property type="match status" value="1"/>
</dbReference>
<protein>
    <submittedName>
        <fullName evidence="1">Class I SAM-dependent methyltransferase</fullName>
    </submittedName>
</protein>
<keyword evidence="2" id="KW-1185">Reference proteome</keyword>
<comment type="caution">
    <text evidence="1">The sequence shown here is derived from an EMBL/GenBank/DDBJ whole genome shotgun (WGS) entry which is preliminary data.</text>
</comment>
<dbReference type="EMBL" id="JAOTEM010000003">
    <property type="protein sequence ID" value="MCU7618347.1"/>
    <property type="molecule type" value="Genomic_DNA"/>
</dbReference>
<dbReference type="SUPFAM" id="SSF53335">
    <property type="entry name" value="S-adenosyl-L-methionine-dependent methyltransferases"/>
    <property type="match status" value="1"/>
</dbReference>
<dbReference type="GO" id="GO:0008168">
    <property type="term" value="F:methyltransferase activity"/>
    <property type="evidence" value="ECO:0007669"/>
    <property type="project" value="UniProtKB-KW"/>
</dbReference>
<keyword evidence="1" id="KW-0808">Transferase</keyword>
<organism evidence="1 2">
    <name type="scientific">Chryseobacterium edaphi</name>
    <dbReference type="NCBI Taxonomy" id="2976532"/>
    <lineage>
        <taxon>Bacteria</taxon>
        <taxon>Pseudomonadati</taxon>
        <taxon>Bacteroidota</taxon>
        <taxon>Flavobacteriia</taxon>
        <taxon>Flavobacteriales</taxon>
        <taxon>Weeksellaceae</taxon>
        <taxon>Chryseobacterium group</taxon>
        <taxon>Chryseobacterium</taxon>
    </lineage>
</organism>
<dbReference type="InterPro" id="IPR029063">
    <property type="entry name" value="SAM-dependent_MTases_sf"/>
</dbReference>
<dbReference type="Pfam" id="PF13489">
    <property type="entry name" value="Methyltransf_23"/>
    <property type="match status" value="1"/>
</dbReference>
<evidence type="ECO:0000313" key="2">
    <source>
        <dbReference type="Proteomes" id="UP001208649"/>
    </source>
</evidence>
<dbReference type="RefSeq" id="WP_263003861.1">
    <property type="nucleotide sequence ID" value="NZ_JAOTEM010000003.1"/>
</dbReference>
<name>A0ABT2WAP6_9FLAO</name>
<dbReference type="GO" id="GO:0032259">
    <property type="term" value="P:methylation"/>
    <property type="evidence" value="ECO:0007669"/>
    <property type="project" value="UniProtKB-KW"/>
</dbReference>